<dbReference type="InterPro" id="IPR052396">
    <property type="entry name" value="Meiotic_Drive_Suppr_Kinase"/>
</dbReference>
<sequence length="574" mass="64135">MSTSTWQRTDHSTYMNFFSLPRVDPPTDITASTAMSYDHDADDRHTNTIWLRRLNVTAMTHKISNEVSLNLQFVRRVLSSHGPIVDPLFPFEWQWARRPAHVKSVVDAEQGLYPFLEWIIYRPAARAVPVVLHTLFQDASQPVPVHLAGYSRTTIIYNQSDFGSTDIIHFLSPNEDAEHTDPGIRTLHEVKRARVLATRHLNVLDEMYRLAESGWNFRQGSSTCKKGSLLLGQALDELALNMVDYIVLTTEKQYALVHLSGDSLHMSRVYPIQNSSSQQQADDMAELVLFYAHAALTRSSQPPPQPPVSIHRVSIPSFPPSIFKPSRGFIHVGGALVFPVNLSTLRRPSDGFFPQLLPLGIDGLCGHSRHDGEIIISFVQLTFFVFQAKAVAKAAYGPRASKRLRREFDVYKALRPLQGSSIPTLFGLYRNRTDGSSVLIISHGGSSLRDFDSLTIVERHSLMSHLISIHQAGVLHNDLEPRNVVISPSLGPTIIDFDNASLDHRCEGPSCPELREFAGELGIDTDLEFPTAKRVPSVSTQVIKVALVPIMMLVVALGQVVRGSWCIAWGWFNN</sequence>
<protein>
    <submittedName>
        <fullName evidence="1">RIO-like kinase</fullName>
    </submittedName>
</protein>
<dbReference type="GO" id="GO:0016301">
    <property type="term" value="F:kinase activity"/>
    <property type="evidence" value="ECO:0007669"/>
    <property type="project" value="UniProtKB-KW"/>
</dbReference>
<dbReference type="InterPro" id="IPR011009">
    <property type="entry name" value="Kinase-like_dom_sf"/>
</dbReference>
<dbReference type="EMBL" id="JACAZH010000074">
    <property type="protein sequence ID" value="KAF7328620.1"/>
    <property type="molecule type" value="Genomic_DNA"/>
</dbReference>
<accession>A0A8H6U2U0</accession>
<keyword evidence="2" id="KW-1185">Reference proteome</keyword>
<keyword evidence="1" id="KW-0808">Transferase</keyword>
<name>A0A8H6U2U0_9AGAR</name>
<dbReference type="OrthoDB" id="3270233at2759"/>
<keyword evidence="1" id="KW-0418">Kinase</keyword>
<organism evidence="1 2">
    <name type="scientific">Mycena sanguinolenta</name>
    <dbReference type="NCBI Taxonomy" id="230812"/>
    <lineage>
        <taxon>Eukaryota</taxon>
        <taxon>Fungi</taxon>
        <taxon>Dikarya</taxon>
        <taxon>Basidiomycota</taxon>
        <taxon>Agaricomycotina</taxon>
        <taxon>Agaricomycetes</taxon>
        <taxon>Agaricomycetidae</taxon>
        <taxon>Agaricales</taxon>
        <taxon>Marasmiineae</taxon>
        <taxon>Mycenaceae</taxon>
        <taxon>Mycena</taxon>
    </lineage>
</organism>
<dbReference type="Gene3D" id="1.10.510.10">
    <property type="entry name" value="Transferase(Phosphotransferase) domain 1"/>
    <property type="match status" value="1"/>
</dbReference>
<dbReference type="PANTHER" id="PTHR37171:SF1">
    <property type="entry name" value="SERINE_THREONINE-PROTEIN KINASE YRZF-RELATED"/>
    <property type="match status" value="1"/>
</dbReference>
<dbReference type="Proteomes" id="UP000623467">
    <property type="component" value="Unassembled WGS sequence"/>
</dbReference>
<comment type="caution">
    <text evidence="1">The sequence shown here is derived from an EMBL/GenBank/DDBJ whole genome shotgun (WGS) entry which is preliminary data.</text>
</comment>
<gene>
    <name evidence="1" type="ORF">MSAN_02477100</name>
</gene>
<reference evidence="1" key="1">
    <citation type="submission" date="2020-05" db="EMBL/GenBank/DDBJ databases">
        <title>Mycena genomes resolve the evolution of fungal bioluminescence.</title>
        <authorList>
            <person name="Tsai I.J."/>
        </authorList>
    </citation>
    <scope>NUCLEOTIDE SEQUENCE</scope>
    <source>
        <strain evidence="1">160909Yilan</strain>
    </source>
</reference>
<proteinExistence type="predicted"/>
<dbReference type="AlphaFoldDB" id="A0A8H6U2U0"/>
<evidence type="ECO:0000313" key="1">
    <source>
        <dbReference type="EMBL" id="KAF7328620.1"/>
    </source>
</evidence>
<dbReference type="SUPFAM" id="SSF56112">
    <property type="entry name" value="Protein kinase-like (PK-like)"/>
    <property type="match status" value="1"/>
</dbReference>
<evidence type="ECO:0000313" key="2">
    <source>
        <dbReference type="Proteomes" id="UP000623467"/>
    </source>
</evidence>
<dbReference type="PANTHER" id="PTHR37171">
    <property type="entry name" value="SERINE/THREONINE-PROTEIN KINASE YRZF-RELATED"/>
    <property type="match status" value="1"/>
</dbReference>